<dbReference type="RefSeq" id="WP_168883521.1">
    <property type="nucleotide sequence ID" value="NZ_JABAIL010000005.1"/>
</dbReference>
<name>A0A7X8SM81_9BACT</name>
<dbReference type="AlphaFoldDB" id="A0A7X8SM81"/>
<sequence length="237" mass="26810">MKTSLCLLFISIFLFFSCTNNEEIAEQHKLNVTVEEGEILDLYLIKVENDQRFFLEAESNQLKENGVIDLPENGTYQILVKVDINDTMYGDFNIFEINEQKNTSVTLSPQDQVGSLKVFVKGNYSNKKLYAALIVEETPYIPNTSSIEDVMTNFINHSIIISDKINQDGAIIIENIPADSKNIDGYGNWVYLTSSVESAYCAIMVYDEDFTVNAFATVFNIKAHEEGFCNVLIQAVY</sequence>
<dbReference type="Proteomes" id="UP000585050">
    <property type="component" value="Unassembled WGS sequence"/>
</dbReference>
<reference evidence="1 2" key="1">
    <citation type="submission" date="2020-04" db="EMBL/GenBank/DDBJ databases">
        <title>Flammeovirga sp. SR4, a novel species isolated from seawater.</title>
        <authorList>
            <person name="Wang X."/>
        </authorList>
    </citation>
    <scope>NUCLEOTIDE SEQUENCE [LARGE SCALE GENOMIC DNA]</scope>
    <source>
        <strain evidence="1 2">SR4</strain>
    </source>
</reference>
<evidence type="ECO:0000313" key="1">
    <source>
        <dbReference type="EMBL" id="NLR92803.1"/>
    </source>
</evidence>
<accession>A0A7X8SM81</accession>
<dbReference type="PROSITE" id="PS51257">
    <property type="entry name" value="PROKAR_LIPOPROTEIN"/>
    <property type="match status" value="1"/>
</dbReference>
<keyword evidence="2" id="KW-1185">Reference proteome</keyword>
<proteinExistence type="predicted"/>
<evidence type="ECO:0000313" key="2">
    <source>
        <dbReference type="Proteomes" id="UP000585050"/>
    </source>
</evidence>
<protein>
    <submittedName>
        <fullName evidence="1">Uncharacterized protein</fullName>
    </submittedName>
</protein>
<comment type="caution">
    <text evidence="1">The sequence shown here is derived from an EMBL/GenBank/DDBJ whole genome shotgun (WGS) entry which is preliminary data.</text>
</comment>
<dbReference type="EMBL" id="JABAIL010000005">
    <property type="protein sequence ID" value="NLR92803.1"/>
    <property type="molecule type" value="Genomic_DNA"/>
</dbReference>
<organism evidence="1 2">
    <name type="scientific">Flammeovirga agarivorans</name>
    <dbReference type="NCBI Taxonomy" id="2726742"/>
    <lineage>
        <taxon>Bacteria</taxon>
        <taxon>Pseudomonadati</taxon>
        <taxon>Bacteroidota</taxon>
        <taxon>Cytophagia</taxon>
        <taxon>Cytophagales</taxon>
        <taxon>Flammeovirgaceae</taxon>
        <taxon>Flammeovirga</taxon>
    </lineage>
</organism>
<gene>
    <name evidence="1" type="ORF">HGP29_16410</name>
</gene>